<keyword evidence="2" id="KW-0472">Membrane</keyword>
<keyword evidence="2" id="KW-0812">Transmembrane</keyword>
<evidence type="ECO:0000313" key="3">
    <source>
        <dbReference type="EMBL" id="KAA0197601.1"/>
    </source>
</evidence>
<feature type="transmembrane region" description="Helical" evidence="2">
    <location>
        <begin position="158"/>
        <end position="179"/>
    </location>
</feature>
<keyword evidence="2" id="KW-1133">Transmembrane helix</keyword>
<protein>
    <submittedName>
        <fullName evidence="3">Uncharacterized protein</fullName>
    </submittedName>
</protein>
<evidence type="ECO:0000256" key="1">
    <source>
        <dbReference type="SAM" id="MobiDB-lite"/>
    </source>
</evidence>
<evidence type="ECO:0000313" key="4">
    <source>
        <dbReference type="Proteomes" id="UP000728185"/>
    </source>
</evidence>
<evidence type="ECO:0000256" key="2">
    <source>
        <dbReference type="SAM" id="Phobius"/>
    </source>
</evidence>
<dbReference type="OrthoDB" id="6241261at2759"/>
<accession>A0A8E0VNB4</accession>
<dbReference type="AlphaFoldDB" id="A0A8E0VNB4"/>
<feature type="region of interest" description="Disordered" evidence="1">
    <location>
        <begin position="518"/>
        <end position="541"/>
    </location>
</feature>
<dbReference type="Proteomes" id="UP000728185">
    <property type="component" value="Unassembled WGS sequence"/>
</dbReference>
<comment type="caution">
    <text evidence="3">The sequence shown here is derived from an EMBL/GenBank/DDBJ whole genome shotgun (WGS) entry which is preliminary data.</text>
</comment>
<gene>
    <name evidence="3" type="ORF">FBUS_02103</name>
</gene>
<name>A0A8E0VNB4_9TREM</name>
<dbReference type="EMBL" id="LUCM01002277">
    <property type="protein sequence ID" value="KAA0197601.1"/>
    <property type="molecule type" value="Genomic_DNA"/>
</dbReference>
<reference evidence="3" key="1">
    <citation type="submission" date="2019-05" db="EMBL/GenBank/DDBJ databases">
        <title>Annotation for the trematode Fasciolopsis buski.</title>
        <authorList>
            <person name="Choi Y.-J."/>
        </authorList>
    </citation>
    <scope>NUCLEOTIDE SEQUENCE</scope>
    <source>
        <strain evidence="3">HT</strain>
        <tissue evidence="3">Whole worm</tissue>
    </source>
</reference>
<organism evidence="3 4">
    <name type="scientific">Fasciolopsis buskii</name>
    <dbReference type="NCBI Taxonomy" id="27845"/>
    <lineage>
        <taxon>Eukaryota</taxon>
        <taxon>Metazoa</taxon>
        <taxon>Spiralia</taxon>
        <taxon>Lophotrochozoa</taxon>
        <taxon>Platyhelminthes</taxon>
        <taxon>Trematoda</taxon>
        <taxon>Digenea</taxon>
        <taxon>Plagiorchiida</taxon>
        <taxon>Echinostomata</taxon>
        <taxon>Echinostomatoidea</taxon>
        <taxon>Fasciolidae</taxon>
        <taxon>Fasciolopsis</taxon>
    </lineage>
</organism>
<sequence length="725" mass="81476">MNDTLSVEAIAQTRDVFAHFQFSPNDTQLLFRQHGPLLFQAILQCLDLRDLVNRDLNNRLTTEQVELVSGMNISYVNDNLNWCDWAQTAWFPRAFHAAYDQSWQKRTANLFSTYIFPITSSLNLLSLFLTLFGISAVVRSSYSRGSPDLCHRNYDLVHIPATWPIMITYCWISIIFVLVMDLRSFLFSHLPASFNPINYNFGCRMFAYLRNVLKYTPTWLLSVMVADRAFGELRHSRRQLSRLTETPLLAVDESNRVPVSSPNIDETFMATPGAVPGFPNSNEHVAKPKPRTWCTCTPLKHFLCIYRSPIWCAGFDAISPLNFVPREKQQAKMTESLTRHRKRRPESVIVQSTRSEWCEIAAGRVGGCLLVGTTVSGLCLVNTHSIWLYDVDSTWKTCMLTAGNSVILGEVYPYFTQVVQSFVPHAVQLCSLLLLFVVFRRINSTRSRAYGVTSEHPTSSNYRSSKPAFRRGFVQPTQVAIVLSVVGLVCEMPDHFLWLQSKLHDNVFPSLGSYSGTSHGNANSGPNHSGTHNSSASNCLSDTDTSRAVGGGVVTSAGVTVGVGNGVSAVRATELDTCRILQITNDLVINLRDSCLLEMKMIDMKSTILISAILQAWVQLRWISTFPVLWLTSPHFRATWLQWFARFFEHIRLSNHIHVRWTKSKSSQTHSEVNEASGAGYDRNSDHASVAESHVLNRQCSVALCCCICATDFHELTFATSPVDE</sequence>
<keyword evidence="4" id="KW-1185">Reference proteome</keyword>
<proteinExistence type="predicted"/>
<feature type="transmembrane region" description="Helical" evidence="2">
    <location>
        <begin position="114"/>
        <end position="138"/>
    </location>
</feature>